<proteinExistence type="predicted"/>
<comment type="caution">
    <text evidence="2">The sequence shown here is derived from an EMBL/GenBank/DDBJ whole genome shotgun (WGS) entry which is preliminary data.</text>
</comment>
<gene>
    <name evidence="2" type="ORF">FRX31_007603</name>
</gene>
<evidence type="ECO:0000313" key="3">
    <source>
        <dbReference type="Proteomes" id="UP000554482"/>
    </source>
</evidence>
<evidence type="ECO:0000256" key="1">
    <source>
        <dbReference type="SAM" id="MobiDB-lite"/>
    </source>
</evidence>
<organism evidence="2 3">
    <name type="scientific">Thalictrum thalictroides</name>
    <name type="common">Rue-anemone</name>
    <name type="synonym">Anemone thalictroides</name>
    <dbReference type="NCBI Taxonomy" id="46969"/>
    <lineage>
        <taxon>Eukaryota</taxon>
        <taxon>Viridiplantae</taxon>
        <taxon>Streptophyta</taxon>
        <taxon>Embryophyta</taxon>
        <taxon>Tracheophyta</taxon>
        <taxon>Spermatophyta</taxon>
        <taxon>Magnoliopsida</taxon>
        <taxon>Ranunculales</taxon>
        <taxon>Ranunculaceae</taxon>
        <taxon>Thalictroideae</taxon>
        <taxon>Thalictrum</taxon>
    </lineage>
</organism>
<dbReference type="EMBL" id="JABWDY010007594">
    <property type="protein sequence ID" value="KAF5202808.1"/>
    <property type="molecule type" value="Genomic_DNA"/>
</dbReference>
<dbReference type="Proteomes" id="UP000554482">
    <property type="component" value="Unassembled WGS sequence"/>
</dbReference>
<name>A0A7J6X1Z5_THATH</name>
<evidence type="ECO:0000313" key="2">
    <source>
        <dbReference type="EMBL" id="KAF5202808.1"/>
    </source>
</evidence>
<reference evidence="2 3" key="1">
    <citation type="submission" date="2020-06" db="EMBL/GenBank/DDBJ databases">
        <title>Transcriptomic and genomic resources for Thalictrum thalictroides and T. hernandezii: Facilitating candidate gene discovery in an emerging model plant lineage.</title>
        <authorList>
            <person name="Arias T."/>
            <person name="Riano-Pachon D.M."/>
            <person name="Di Stilio V.S."/>
        </authorList>
    </citation>
    <scope>NUCLEOTIDE SEQUENCE [LARGE SCALE GENOMIC DNA]</scope>
    <source>
        <strain evidence="3">cv. WT478/WT964</strain>
        <tissue evidence="2">Leaves</tissue>
    </source>
</reference>
<accession>A0A7J6X1Z5</accession>
<keyword evidence="3" id="KW-1185">Reference proteome</keyword>
<sequence length="390" mass="43551">MGSYAPLDNEMRDGVMDEEIGINSDFSETSLFAKTEEDSVLEQFSFTNLDNRFVQDQSIVEQGLGLVTDCTLASEVKYDVFNISGSQHDDDVGSLTDYVKTPILSSSPSTQPSESIELDNYNITENVIGPLEETAKDILRAHEENQDLSPGDHLGVHGELSSVVETDLITQIQQLADCHAVDPLEETIKDHLGVHEIKQELSSGVEIDLMSKAKQIEKSPCVLERDGLSGGSSASPKTKGNEKPELISRSTYSDIIISVPRRSTCQNRWCQNSKGGKISAQREKAGNKKLQCEFFLNTVIRKRSSCKRARSSLWGSLENIIQVKENEATRKDFNHSIQVENQSSHERRDVPENGRWQKTHADSLLAAKGKQYALNEKTSDSTKYRYRSIY</sequence>
<dbReference type="AlphaFoldDB" id="A0A7J6X1Z5"/>
<feature type="region of interest" description="Disordered" evidence="1">
    <location>
        <begin position="224"/>
        <end position="244"/>
    </location>
</feature>
<protein>
    <submittedName>
        <fullName evidence="2">Uncharacterized protein</fullName>
    </submittedName>
</protein>